<dbReference type="GO" id="GO:0000160">
    <property type="term" value="P:phosphorelay signal transduction system"/>
    <property type="evidence" value="ECO:0007669"/>
    <property type="project" value="InterPro"/>
</dbReference>
<feature type="domain" description="Response regulatory" evidence="2">
    <location>
        <begin position="12"/>
        <end position="157"/>
    </location>
</feature>
<accession>A0A7W7IRB6</accession>
<protein>
    <submittedName>
        <fullName evidence="3">CheY-like chemotaxis protein</fullName>
    </submittedName>
</protein>
<evidence type="ECO:0000313" key="4">
    <source>
        <dbReference type="Proteomes" id="UP000539957"/>
    </source>
</evidence>
<evidence type="ECO:0000313" key="3">
    <source>
        <dbReference type="EMBL" id="MBB4799072.1"/>
    </source>
</evidence>
<feature type="modified residue" description="4-aspartylphosphate" evidence="1">
    <location>
        <position position="66"/>
    </location>
</feature>
<keyword evidence="4" id="KW-1185">Reference proteome</keyword>
<reference evidence="3 4" key="1">
    <citation type="submission" date="2020-08" db="EMBL/GenBank/DDBJ databases">
        <title>Functional genomics of gut bacteria from endangered species of beetles.</title>
        <authorList>
            <person name="Carlos-Shanley C."/>
        </authorList>
    </citation>
    <scope>NUCLEOTIDE SEQUENCE [LARGE SCALE GENOMIC DNA]</scope>
    <source>
        <strain evidence="3 4">S00123</strain>
    </source>
</reference>
<dbReference type="InterPro" id="IPR001789">
    <property type="entry name" value="Sig_transdc_resp-reg_receiver"/>
</dbReference>
<keyword evidence="1" id="KW-0597">Phosphoprotein</keyword>
<dbReference type="EMBL" id="JACHKY010000005">
    <property type="protein sequence ID" value="MBB4799072.1"/>
    <property type="molecule type" value="Genomic_DNA"/>
</dbReference>
<organism evidence="3 4">
    <name type="scientific">Brevundimonas bullata</name>
    <dbReference type="NCBI Taxonomy" id="13160"/>
    <lineage>
        <taxon>Bacteria</taxon>
        <taxon>Pseudomonadati</taxon>
        <taxon>Pseudomonadota</taxon>
        <taxon>Alphaproteobacteria</taxon>
        <taxon>Caulobacterales</taxon>
        <taxon>Caulobacteraceae</taxon>
        <taxon>Brevundimonas</taxon>
    </lineage>
</organism>
<dbReference type="Proteomes" id="UP000539957">
    <property type="component" value="Unassembled WGS sequence"/>
</dbReference>
<comment type="caution">
    <text evidence="3">The sequence shown here is derived from an EMBL/GenBank/DDBJ whole genome shotgun (WGS) entry which is preliminary data.</text>
</comment>
<dbReference type="AlphaFoldDB" id="A0A7W7IRB6"/>
<dbReference type="SUPFAM" id="SSF52172">
    <property type="entry name" value="CheY-like"/>
    <property type="match status" value="1"/>
</dbReference>
<name>A0A7W7IRB6_9CAUL</name>
<dbReference type="Gene3D" id="3.40.50.2300">
    <property type="match status" value="1"/>
</dbReference>
<gene>
    <name evidence="3" type="ORF">HNP32_002828</name>
</gene>
<dbReference type="InterPro" id="IPR011006">
    <property type="entry name" value="CheY-like_superfamily"/>
</dbReference>
<dbReference type="RefSeq" id="WP_184271685.1">
    <property type="nucleotide sequence ID" value="NZ_JACHKY010000005.1"/>
</dbReference>
<proteinExistence type="predicted"/>
<evidence type="ECO:0000256" key="1">
    <source>
        <dbReference type="PROSITE-ProRule" id="PRU00169"/>
    </source>
</evidence>
<dbReference type="PROSITE" id="PS50110">
    <property type="entry name" value="RESPONSE_REGULATORY"/>
    <property type="match status" value="1"/>
</dbReference>
<sequence>MNALTQLAARSRVTVIDDDADGRDDLMDQLRDCDFEPSAVIGHFGQDIDRLLGEVTAQAPDFVICDHKLQPQNMASFHGLEVVRRLVEAKTAAMLLTMYQSTDRLELRAHRHVVPIIMGRDAFDPDYLGTYANVCFREIAEDPVDERRPHRTLIRVDWIDAATQNIDAVVTHWSPDHAVTLPRSCIQPSILPKLTPGSYLLGDVNIGAKSEDDLFFTNVNELVDPQSIHDLA</sequence>
<evidence type="ECO:0000259" key="2">
    <source>
        <dbReference type="PROSITE" id="PS50110"/>
    </source>
</evidence>